<reference evidence="6 7" key="1">
    <citation type="journal article" date="2018" name="Environ. Microbiol.">
        <title>Genomes of ubiquitous marine and hypersaline Hydrogenovibrio, Thiomicrorhabdus and Thiomicrospira spp. encode a diversity of mechanisms to sustain chemolithoautotrophy in heterogeneous environments.</title>
        <authorList>
            <person name="Scott K.M."/>
            <person name="Williams J."/>
            <person name="Porter C.M.B."/>
            <person name="Russel S."/>
            <person name="Harmer T.L."/>
            <person name="Paul J.H."/>
            <person name="Antonen K.M."/>
            <person name="Bridges M.K."/>
            <person name="Camper G.J."/>
            <person name="Campla C.K."/>
            <person name="Casella L.G."/>
            <person name="Chase E."/>
            <person name="Conrad J.W."/>
            <person name="Cruz M.C."/>
            <person name="Dunlap D.S."/>
            <person name="Duran L."/>
            <person name="Fahsbender E.M."/>
            <person name="Goldsmith D.B."/>
            <person name="Keeley R.F."/>
            <person name="Kondoff M.R."/>
            <person name="Kussy B.I."/>
            <person name="Lane M.K."/>
            <person name="Lawler S."/>
            <person name="Leigh B.A."/>
            <person name="Lewis C."/>
            <person name="Lostal L.M."/>
            <person name="Marking D."/>
            <person name="Mancera P.A."/>
            <person name="McClenthan E.C."/>
            <person name="McIntyre E.A."/>
            <person name="Mine J.A."/>
            <person name="Modi S."/>
            <person name="Moore B.D."/>
            <person name="Morgan W.A."/>
            <person name="Nelson K.M."/>
            <person name="Nguyen K.N."/>
            <person name="Ogburn N."/>
            <person name="Parrino D.G."/>
            <person name="Pedapudi A.D."/>
            <person name="Pelham R.P."/>
            <person name="Preece A.M."/>
            <person name="Rampersad E.A."/>
            <person name="Richardson J.C."/>
            <person name="Rodgers C.M."/>
            <person name="Schaffer B.L."/>
            <person name="Sheridan N.E."/>
            <person name="Solone M.R."/>
            <person name="Staley Z.R."/>
            <person name="Tabuchi M."/>
            <person name="Waide R.J."/>
            <person name="Wanjugi P.W."/>
            <person name="Young S."/>
            <person name="Clum A."/>
            <person name="Daum C."/>
            <person name="Huntemann M."/>
            <person name="Ivanova N."/>
            <person name="Kyrpides N."/>
            <person name="Mikhailova N."/>
            <person name="Palaniappan K."/>
            <person name="Pillay M."/>
            <person name="Reddy T.B.K."/>
            <person name="Shapiro N."/>
            <person name="Stamatis D."/>
            <person name="Varghese N."/>
            <person name="Woyke T."/>
            <person name="Boden R."/>
            <person name="Freyermuth S.K."/>
            <person name="Kerfeld C.A."/>
        </authorList>
    </citation>
    <scope>NUCLEOTIDE SEQUENCE [LARGE SCALE GENOMIC DNA]</scope>
    <source>
        <strain evidence="6 7">JR-2</strain>
    </source>
</reference>
<evidence type="ECO:0000259" key="5">
    <source>
        <dbReference type="PROSITE" id="PS50850"/>
    </source>
</evidence>
<gene>
    <name evidence="6" type="ORF">EPV75_00275</name>
</gene>
<feature type="transmembrane region" description="Helical" evidence="4">
    <location>
        <begin position="344"/>
        <end position="365"/>
    </location>
</feature>
<dbReference type="PROSITE" id="PS50850">
    <property type="entry name" value="MFS"/>
    <property type="match status" value="1"/>
</dbReference>
<dbReference type="KEGG" id="htr:EPV75_00275"/>
<feature type="transmembrane region" description="Helical" evidence="4">
    <location>
        <begin position="135"/>
        <end position="153"/>
    </location>
</feature>
<dbReference type="AlphaFoldDB" id="A0A451G432"/>
<feature type="domain" description="Major facilitator superfamily (MFS) profile" evidence="5">
    <location>
        <begin position="204"/>
        <end position="438"/>
    </location>
</feature>
<dbReference type="EMBL" id="CP035033">
    <property type="protein sequence ID" value="QAB14215.1"/>
    <property type="molecule type" value="Genomic_DNA"/>
</dbReference>
<dbReference type="GO" id="GO:0022857">
    <property type="term" value="F:transmembrane transporter activity"/>
    <property type="evidence" value="ECO:0007669"/>
    <property type="project" value="InterPro"/>
</dbReference>
<proteinExistence type="predicted"/>
<evidence type="ECO:0000313" key="7">
    <source>
        <dbReference type="Proteomes" id="UP000285478"/>
    </source>
</evidence>
<dbReference type="PANTHER" id="PTHR23526">
    <property type="entry name" value="INTEGRAL MEMBRANE TRANSPORT PROTEIN-RELATED"/>
    <property type="match status" value="1"/>
</dbReference>
<dbReference type="RefSeq" id="WP_128384070.1">
    <property type="nucleotide sequence ID" value="NZ_CP035033.1"/>
</dbReference>
<dbReference type="SUPFAM" id="SSF103473">
    <property type="entry name" value="MFS general substrate transporter"/>
    <property type="match status" value="1"/>
</dbReference>
<feature type="transmembrane region" description="Helical" evidence="4">
    <location>
        <begin position="412"/>
        <end position="431"/>
    </location>
</feature>
<dbReference type="InterPro" id="IPR052528">
    <property type="entry name" value="Sugar_transport-like"/>
</dbReference>
<evidence type="ECO:0000256" key="2">
    <source>
        <dbReference type="ARBA" id="ARBA00022989"/>
    </source>
</evidence>
<dbReference type="Gene3D" id="1.20.1250.20">
    <property type="entry name" value="MFS general substrate transporter like domains"/>
    <property type="match status" value="1"/>
</dbReference>
<organism evidence="6 7">
    <name type="scientific">Hydrogenovibrio thermophilus</name>
    <dbReference type="NCBI Taxonomy" id="265883"/>
    <lineage>
        <taxon>Bacteria</taxon>
        <taxon>Pseudomonadati</taxon>
        <taxon>Pseudomonadota</taxon>
        <taxon>Gammaproteobacteria</taxon>
        <taxon>Thiotrichales</taxon>
        <taxon>Piscirickettsiaceae</taxon>
        <taxon>Hydrogenovibrio</taxon>
    </lineage>
</organism>
<accession>A0A451G432</accession>
<feature type="transmembrane region" description="Helical" evidence="4">
    <location>
        <begin position="385"/>
        <end position="406"/>
    </location>
</feature>
<protein>
    <submittedName>
        <fullName evidence="6">MFS transporter</fullName>
    </submittedName>
</protein>
<keyword evidence="1 4" id="KW-0812">Transmembrane</keyword>
<dbReference type="PANTHER" id="PTHR23526:SF2">
    <property type="entry name" value="MAJOR FACILITATOR SUPERFAMILY (MFS) PROFILE DOMAIN-CONTAINING PROTEIN"/>
    <property type="match status" value="1"/>
</dbReference>
<feature type="transmembrane region" description="Helical" evidence="4">
    <location>
        <begin position="204"/>
        <end position="223"/>
    </location>
</feature>
<name>A0A451G432_9GAMM</name>
<feature type="transmembrane region" description="Helical" evidence="4">
    <location>
        <begin position="173"/>
        <end position="192"/>
    </location>
</feature>
<sequence length="438" mass="46091">MPQHDKSRLDKAYDLINNEEDARVCKDIPDAACHHQPKNFFAYLIANFLGKIADELASAKLTLPWLLGALGTPAVFTGFLVPIREAGVLLPQLFVAAAVRHLPVRKGVWLLGAALSAIALAVMALTAGWVSGVAAGWAIIVSLVVFSLARGLCSVSAKDVLGKTISKGRRGNLMGISSGIAGVATLGVGVYIEFFSQNPSSDLLAGLLWVGAILWAIAFVVFAQIEEHPGATEGGGNAFAAAFKSFALLKTDRPFRQYVIGRALLLSTALAPPFYVLLAQQYSENDLSGLGMLIIASGIAGAISAPVWGKMGDRSSRFVMILASLSAGILGIVLFALAESDSPWLSNPLVHAGFFLLLTVFYSGVRLGRKVYLVDLANADNRATYVALSNTVIGLAMLAGGAIGLLADILSIQVVILVLSVIAVLAALWIARLPEVSD</sequence>
<dbReference type="Pfam" id="PF07690">
    <property type="entry name" value="MFS_1"/>
    <property type="match status" value="1"/>
</dbReference>
<evidence type="ECO:0000256" key="4">
    <source>
        <dbReference type="SAM" id="Phobius"/>
    </source>
</evidence>
<feature type="transmembrane region" description="Helical" evidence="4">
    <location>
        <begin position="259"/>
        <end position="278"/>
    </location>
</feature>
<evidence type="ECO:0000256" key="3">
    <source>
        <dbReference type="ARBA" id="ARBA00023136"/>
    </source>
</evidence>
<feature type="transmembrane region" description="Helical" evidence="4">
    <location>
        <begin position="108"/>
        <end position="129"/>
    </location>
</feature>
<feature type="transmembrane region" description="Helical" evidence="4">
    <location>
        <begin position="290"/>
        <end position="309"/>
    </location>
</feature>
<feature type="transmembrane region" description="Helical" evidence="4">
    <location>
        <begin position="318"/>
        <end position="338"/>
    </location>
</feature>
<keyword evidence="7" id="KW-1185">Reference proteome</keyword>
<keyword evidence="2 4" id="KW-1133">Transmembrane helix</keyword>
<dbReference type="InterPro" id="IPR036259">
    <property type="entry name" value="MFS_trans_sf"/>
</dbReference>
<dbReference type="InterPro" id="IPR011701">
    <property type="entry name" value="MFS"/>
</dbReference>
<keyword evidence="3 4" id="KW-0472">Membrane</keyword>
<dbReference type="Proteomes" id="UP000285478">
    <property type="component" value="Chromosome"/>
</dbReference>
<evidence type="ECO:0000256" key="1">
    <source>
        <dbReference type="ARBA" id="ARBA00022692"/>
    </source>
</evidence>
<dbReference type="InterPro" id="IPR020846">
    <property type="entry name" value="MFS_dom"/>
</dbReference>
<evidence type="ECO:0000313" key="6">
    <source>
        <dbReference type="EMBL" id="QAB14215.1"/>
    </source>
</evidence>